<evidence type="ECO:0000313" key="4">
    <source>
        <dbReference type="EMBL" id="MFC3149514.1"/>
    </source>
</evidence>
<reference evidence="5" key="1">
    <citation type="journal article" date="2019" name="Int. J. Syst. Evol. Microbiol.">
        <title>The Global Catalogue of Microorganisms (GCM) 10K type strain sequencing project: providing services to taxonomists for standard genome sequencing and annotation.</title>
        <authorList>
            <consortium name="The Broad Institute Genomics Platform"/>
            <consortium name="The Broad Institute Genome Sequencing Center for Infectious Disease"/>
            <person name="Wu L."/>
            <person name="Ma J."/>
        </authorList>
    </citation>
    <scope>NUCLEOTIDE SEQUENCE [LARGE SCALE GENOMIC DNA]</scope>
    <source>
        <strain evidence="5">KCTC 52438</strain>
    </source>
</reference>
<dbReference type="Pfam" id="PF02597">
    <property type="entry name" value="ThiS"/>
    <property type="match status" value="1"/>
</dbReference>
<protein>
    <recommendedName>
        <fullName evidence="3">Molybdopterin synthase sulfur carrier subunit</fullName>
    </recommendedName>
</protein>
<dbReference type="Gene3D" id="3.10.20.30">
    <property type="match status" value="1"/>
</dbReference>
<dbReference type="NCBIfam" id="TIGR01682">
    <property type="entry name" value="moaD"/>
    <property type="match status" value="1"/>
</dbReference>
<evidence type="ECO:0000256" key="3">
    <source>
        <dbReference type="ARBA" id="ARBA00024247"/>
    </source>
</evidence>
<evidence type="ECO:0000313" key="5">
    <source>
        <dbReference type="Proteomes" id="UP001595476"/>
    </source>
</evidence>
<proteinExistence type="inferred from homology"/>
<sequence>MKVVYFARLREAVGQSEEELVLPEGVETTGQLKDLLMARGEPWTSALKGQRVLVAVDQEHAGYDDSIKNASEVAFFPPVTGG</sequence>
<dbReference type="CDD" id="cd00754">
    <property type="entry name" value="Ubl_MoaD"/>
    <property type="match status" value="1"/>
</dbReference>
<gene>
    <name evidence="4" type="primary">moaD</name>
    <name evidence="4" type="ORF">ACFOEK_00585</name>
</gene>
<keyword evidence="5" id="KW-1185">Reference proteome</keyword>
<dbReference type="RefSeq" id="WP_386714587.1">
    <property type="nucleotide sequence ID" value="NZ_JBHRSZ010000001.1"/>
</dbReference>
<dbReference type="InterPro" id="IPR012675">
    <property type="entry name" value="Beta-grasp_dom_sf"/>
</dbReference>
<comment type="caution">
    <text evidence="4">The sequence shown here is derived from an EMBL/GenBank/DDBJ whole genome shotgun (WGS) entry which is preliminary data.</text>
</comment>
<dbReference type="PANTHER" id="PTHR33359:SF1">
    <property type="entry name" value="MOLYBDOPTERIN SYNTHASE SULFUR CARRIER SUBUNIT"/>
    <property type="match status" value="1"/>
</dbReference>
<dbReference type="InterPro" id="IPR044672">
    <property type="entry name" value="MOCS2A"/>
</dbReference>
<dbReference type="SUPFAM" id="SSF54285">
    <property type="entry name" value="MoaD/ThiS"/>
    <property type="match status" value="1"/>
</dbReference>
<comment type="similarity">
    <text evidence="2">Belongs to the MoaD family.</text>
</comment>
<organism evidence="4 5">
    <name type="scientific">Litoribrevibacter euphylliae</name>
    <dbReference type="NCBI Taxonomy" id="1834034"/>
    <lineage>
        <taxon>Bacteria</taxon>
        <taxon>Pseudomonadati</taxon>
        <taxon>Pseudomonadota</taxon>
        <taxon>Gammaproteobacteria</taxon>
        <taxon>Oceanospirillales</taxon>
        <taxon>Oceanospirillaceae</taxon>
        <taxon>Litoribrevibacter</taxon>
    </lineage>
</organism>
<evidence type="ECO:0000256" key="1">
    <source>
        <dbReference type="ARBA" id="ARBA00022741"/>
    </source>
</evidence>
<dbReference type="EMBL" id="JBHRSZ010000001">
    <property type="protein sequence ID" value="MFC3149514.1"/>
    <property type="molecule type" value="Genomic_DNA"/>
</dbReference>
<dbReference type="InterPro" id="IPR003749">
    <property type="entry name" value="ThiS/MoaD-like"/>
</dbReference>
<keyword evidence="1" id="KW-0547">Nucleotide-binding</keyword>
<name>A0ABV7HA38_9GAMM</name>
<evidence type="ECO:0000256" key="2">
    <source>
        <dbReference type="ARBA" id="ARBA00024200"/>
    </source>
</evidence>
<dbReference type="PANTHER" id="PTHR33359">
    <property type="entry name" value="MOLYBDOPTERIN SYNTHASE SULFUR CARRIER SUBUNIT"/>
    <property type="match status" value="1"/>
</dbReference>
<dbReference type="InterPro" id="IPR016155">
    <property type="entry name" value="Mopterin_synth/thiamin_S_b"/>
</dbReference>
<dbReference type="Proteomes" id="UP001595476">
    <property type="component" value="Unassembled WGS sequence"/>
</dbReference>
<accession>A0ABV7HA38</accession>